<keyword evidence="1" id="KW-0496">Mitochondrion</keyword>
<name>A0A101M0K7_PICGL</name>
<dbReference type="AlphaFoldDB" id="A0A101M0K7"/>
<organism evidence="1">
    <name type="scientific">Picea glauca</name>
    <name type="common">White spruce</name>
    <name type="synonym">Pinus glauca</name>
    <dbReference type="NCBI Taxonomy" id="3330"/>
    <lineage>
        <taxon>Eukaryota</taxon>
        <taxon>Viridiplantae</taxon>
        <taxon>Streptophyta</taxon>
        <taxon>Embryophyta</taxon>
        <taxon>Tracheophyta</taxon>
        <taxon>Spermatophyta</taxon>
        <taxon>Pinopsida</taxon>
        <taxon>Pinidae</taxon>
        <taxon>Conifers I</taxon>
        <taxon>Pinales</taxon>
        <taxon>Pinaceae</taxon>
        <taxon>Picea</taxon>
    </lineage>
</organism>
<proteinExistence type="predicted"/>
<protein>
    <submittedName>
        <fullName evidence="1">Uncharacterized protein</fullName>
    </submittedName>
</protein>
<accession>A0A101M0K7</accession>
<reference evidence="1" key="1">
    <citation type="journal article" date="2015" name="Genome Biol. Evol.">
        <title>Organellar Genomes of White Spruce (Picea glauca): Assembly and Annotation.</title>
        <authorList>
            <person name="Jackman S.D."/>
            <person name="Warren R.L."/>
            <person name="Gibb E.A."/>
            <person name="Vandervalk B.P."/>
            <person name="Mohamadi H."/>
            <person name="Chu J."/>
            <person name="Raymond A."/>
            <person name="Pleasance S."/>
            <person name="Coope R."/>
            <person name="Wildung M.R."/>
            <person name="Ritland C.E."/>
            <person name="Bousquet J."/>
            <person name="Jones S.J."/>
            <person name="Bohlmann J."/>
            <person name="Birol I."/>
        </authorList>
    </citation>
    <scope>NUCLEOTIDE SEQUENCE [LARGE SCALE GENOMIC DNA]</scope>
    <source>
        <tissue evidence="1">Flushing bud</tissue>
    </source>
</reference>
<sequence length="38" mass="4280">MLGMIQRVVVPPGRKLTLVLDLERKWDLGPDLLLAPLL</sequence>
<evidence type="ECO:0000313" key="1">
    <source>
        <dbReference type="EMBL" id="KUM48790.1"/>
    </source>
</evidence>
<gene>
    <name evidence="1" type="ORF">ABT39_MTgene4126</name>
</gene>
<comment type="caution">
    <text evidence="1">The sequence shown here is derived from an EMBL/GenBank/DDBJ whole genome shotgun (WGS) entry which is preliminary data.</text>
</comment>
<dbReference type="EMBL" id="LKAM01000004">
    <property type="protein sequence ID" value="KUM48790.1"/>
    <property type="molecule type" value="Genomic_DNA"/>
</dbReference>
<geneLocation type="mitochondrion" evidence="1"/>